<name>A0A233W2T3_FINMA</name>
<evidence type="ECO:0000256" key="1">
    <source>
        <dbReference type="SAM" id="Phobius"/>
    </source>
</evidence>
<comment type="caution">
    <text evidence="2">The sequence shown here is derived from an EMBL/GenBank/DDBJ whole genome shotgun (WGS) entry which is preliminary data.</text>
</comment>
<proteinExistence type="predicted"/>
<accession>A0A233W2T3</accession>
<gene>
    <name evidence="2" type="ORF">B9N56_02575</name>
</gene>
<evidence type="ECO:0000313" key="2">
    <source>
        <dbReference type="EMBL" id="OXZ38894.1"/>
    </source>
</evidence>
<keyword evidence="1" id="KW-0812">Transmembrane</keyword>
<keyword evidence="1" id="KW-1133">Transmembrane helix</keyword>
<evidence type="ECO:0008006" key="4">
    <source>
        <dbReference type="Google" id="ProtNLM"/>
    </source>
</evidence>
<dbReference type="AlphaFoldDB" id="A0A233W2T3"/>
<reference evidence="3" key="1">
    <citation type="submission" date="2017-04" db="EMBL/GenBank/DDBJ databases">
        <title>Finegoldia magna isolated from orthopedic joint implant-associated infections.</title>
        <authorList>
            <person name="Bjorklund S."/>
            <person name="Bruggemann H."/>
            <person name="Jensen A."/>
            <person name="Hellmark B."/>
            <person name="Soderquist B."/>
        </authorList>
    </citation>
    <scope>NUCLEOTIDE SEQUENCE [LARGE SCALE GENOMIC DNA]</scope>
    <source>
        <strain evidence="3">08T492</strain>
    </source>
</reference>
<feature type="transmembrane region" description="Helical" evidence="1">
    <location>
        <begin position="6"/>
        <end position="26"/>
    </location>
</feature>
<feature type="transmembrane region" description="Helical" evidence="1">
    <location>
        <begin position="46"/>
        <end position="66"/>
    </location>
</feature>
<protein>
    <recommendedName>
        <fullName evidence="4">DUF4064 domain-containing protein</fullName>
    </recommendedName>
</protein>
<dbReference type="Proteomes" id="UP000215361">
    <property type="component" value="Unassembled WGS sequence"/>
</dbReference>
<organism evidence="2 3">
    <name type="scientific">Finegoldia magna</name>
    <name type="common">Peptostreptococcus magnus</name>
    <dbReference type="NCBI Taxonomy" id="1260"/>
    <lineage>
        <taxon>Bacteria</taxon>
        <taxon>Bacillati</taxon>
        <taxon>Bacillota</taxon>
        <taxon>Tissierellia</taxon>
        <taxon>Tissierellales</taxon>
        <taxon>Peptoniphilaceae</taxon>
        <taxon>Finegoldia</taxon>
    </lineage>
</organism>
<feature type="transmembrane region" description="Helical" evidence="1">
    <location>
        <begin position="78"/>
        <end position="105"/>
    </location>
</feature>
<sequence>MKKSKLSLVALILGVISLIIVVSAMFKSNAGGSEAALAGEMIGKAIVMPSAICTFVAVLLNCIGYFTANRTVTLISAIFYVLALILMPLWGFIGIPSMILQFVAYAKMKNVNKVN</sequence>
<dbReference type="EMBL" id="NDYI01000009">
    <property type="protein sequence ID" value="OXZ38894.1"/>
    <property type="molecule type" value="Genomic_DNA"/>
</dbReference>
<evidence type="ECO:0000313" key="3">
    <source>
        <dbReference type="Proteomes" id="UP000215361"/>
    </source>
</evidence>
<dbReference type="RefSeq" id="WP_094202602.1">
    <property type="nucleotide sequence ID" value="NZ_JAWGLI010000012.1"/>
</dbReference>
<keyword evidence="1" id="KW-0472">Membrane</keyword>